<sequence>MKDSKELPLPTSVAHDTPESRRRQRRLRHFCTATFVALALCLVFRPRFPGSLFLDNDVEVTVTNEYTRNPAYLIKAKHGAVASENEICSNIGVNTLKAGGNAVDAAVSTTLCIGVTNMFSSGIGGGGFMVIRIPPSITNGSSEVYSIDFRETAPALANKTMYVQDPRSSMFGGLAVGVPGELRGLGGSPQTMG</sequence>
<evidence type="ECO:0000313" key="3">
    <source>
        <dbReference type="EMBL" id="KAK7692607.1"/>
    </source>
</evidence>
<dbReference type="PANTHER" id="PTHR11686">
    <property type="entry name" value="GAMMA GLUTAMYL TRANSPEPTIDASE"/>
    <property type="match status" value="1"/>
</dbReference>
<dbReference type="InterPro" id="IPR000101">
    <property type="entry name" value="GGT_peptidase"/>
</dbReference>
<keyword evidence="4" id="KW-1185">Reference proteome</keyword>
<evidence type="ECO:0000313" key="4">
    <source>
        <dbReference type="Proteomes" id="UP001385951"/>
    </source>
</evidence>
<protein>
    <submittedName>
        <fullName evidence="3">Uncharacterized protein</fullName>
    </submittedName>
</protein>
<organism evidence="3 4">
    <name type="scientific">Cerrena zonata</name>
    <dbReference type="NCBI Taxonomy" id="2478898"/>
    <lineage>
        <taxon>Eukaryota</taxon>
        <taxon>Fungi</taxon>
        <taxon>Dikarya</taxon>
        <taxon>Basidiomycota</taxon>
        <taxon>Agaricomycotina</taxon>
        <taxon>Agaricomycetes</taxon>
        <taxon>Polyporales</taxon>
        <taxon>Cerrenaceae</taxon>
        <taxon>Cerrena</taxon>
    </lineage>
</organism>
<accession>A0AAW0GRK3</accession>
<dbReference type="GO" id="GO:0006751">
    <property type="term" value="P:glutathione catabolic process"/>
    <property type="evidence" value="ECO:0007669"/>
    <property type="project" value="InterPro"/>
</dbReference>
<gene>
    <name evidence="3" type="ORF">QCA50_004239</name>
</gene>
<dbReference type="GO" id="GO:0005886">
    <property type="term" value="C:plasma membrane"/>
    <property type="evidence" value="ECO:0007669"/>
    <property type="project" value="TreeGrafter"/>
</dbReference>
<proteinExistence type="predicted"/>
<dbReference type="PANTHER" id="PTHR11686:SF9">
    <property type="entry name" value="RE13973P"/>
    <property type="match status" value="1"/>
</dbReference>
<evidence type="ECO:0000256" key="2">
    <source>
        <dbReference type="SAM" id="MobiDB-lite"/>
    </source>
</evidence>
<dbReference type="Pfam" id="PF01019">
    <property type="entry name" value="G_glu_transpept"/>
    <property type="match status" value="1"/>
</dbReference>
<evidence type="ECO:0000256" key="1">
    <source>
        <dbReference type="PIRSR" id="PIRSR600101-2"/>
    </source>
</evidence>
<dbReference type="SUPFAM" id="SSF56235">
    <property type="entry name" value="N-terminal nucleophile aminohydrolases (Ntn hydrolases)"/>
    <property type="match status" value="1"/>
</dbReference>
<dbReference type="Proteomes" id="UP001385951">
    <property type="component" value="Unassembled WGS sequence"/>
</dbReference>
<dbReference type="AlphaFoldDB" id="A0AAW0GRK3"/>
<dbReference type="PRINTS" id="PR01210">
    <property type="entry name" value="GGTRANSPTASE"/>
</dbReference>
<comment type="caution">
    <text evidence="3">The sequence shown here is derived from an EMBL/GenBank/DDBJ whole genome shotgun (WGS) entry which is preliminary data.</text>
</comment>
<feature type="binding site" evidence="1">
    <location>
        <position position="150"/>
    </location>
    <ligand>
        <name>L-glutamate</name>
        <dbReference type="ChEBI" id="CHEBI:29985"/>
    </ligand>
</feature>
<dbReference type="GO" id="GO:0036374">
    <property type="term" value="F:glutathione hydrolase activity"/>
    <property type="evidence" value="ECO:0007669"/>
    <property type="project" value="InterPro"/>
</dbReference>
<feature type="region of interest" description="Disordered" evidence="2">
    <location>
        <begin position="1"/>
        <end position="20"/>
    </location>
</feature>
<dbReference type="EMBL" id="JASBNA010000004">
    <property type="protein sequence ID" value="KAK7692607.1"/>
    <property type="molecule type" value="Genomic_DNA"/>
</dbReference>
<dbReference type="GO" id="GO:0000324">
    <property type="term" value="C:fungal-type vacuole"/>
    <property type="evidence" value="ECO:0007669"/>
    <property type="project" value="TreeGrafter"/>
</dbReference>
<dbReference type="InterPro" id="IPR029055">
    <property type="entry name" value="Ntn_hydrolases_N"/>
</dbReference>
<reference evidence="3 4" key="1">
    <citation type="submission" date="2022-09" db="EMBL/GenBank/DDBJ databases">
        <authorList>
            <person name="Palmer J.M."/>
        </authorList>
    </citation>
    <scope>NUCLEOTIDE SEQUENCE [LARGE SCALE GENOMIC DNA]</scope>
    <source>
        <strain evidence="3 4">DSM 7382</strain>
    </source>
</reference>
<name>A0AAW0GRK3_9APHY</name>